<feature type="compositionally biased region" description="Basic residues" evidence="1">
    <location>
        <begin position="30"/>
        <end position="39"/>
    </location>
</feature>
<protein>
    <submittedName>
        <fullName evidence="2">Uncharacterized protein</fullName>
    </submittedName>
</protein>
<feature type="compositionally biased region" description="Basic residues" evidence="1">
    <location>
        <begin position="1"/>
        <end position="11"/>
    </location>
</feature>
<evidence type="ECO:0000313" key="2">
    <source>
        <dbReference type="EMBL" id="KAK3550931.1"/>
    </source>
</evidence>
<proteinExistence type="predicted"/>
<organism evidence="2 3">
    <name type="scientific">Hemibagrus guttatus</name>
    <dbReference type="NCBI Taxonomy" id="175788"/>
    <lineage>
        <taxon>Eukaryota</taxon>
        <taxon>Metazoa</taxon>
        <taxon>Chordata</taxon>
        <taxon>Craniata</taxon>
        <taxon>Vertebrata</taxon>
        <taxon>Euteleostomi</taxon>
        <taxon>Actinopterygii</taxon>
        <taxon>Neopterygii</taxon>
        <taxon>Teleostei</taxon>
        <taxon>Ostariophysi</taxon>
        <taxon>Siluriformes</taxon>
        <taxon>Bagridae</taxon>
        <taxon>Hemibagrus</taxon>
    </lineage>
</organism>
<reference evidence="2" key="1">
    <citation type="submission" date="2023-06" db="EMBL/GenBank/DDBJ databases">
        <title>Male Hemibagrus guttatus genome.</title>
        <authorList>
            <person name="Bian C."/>
        </authorList>
    </citation>
    <scope>NUCLEOTIDE SEQUENCE</scope>
    <source>
        <strain evidence="2">Male_cb2023</strain>
        <tissue evidence="2">Muscle</tissue>
    </source>
</reference>
<name>A0AAE0RCU7_9TELE</name>
<keyword evidence="3" id="KW-1185">Reference proteome</keyword>
<dbReference type="Proteomes" id="UP001274896">
    <property type="component" value="Unassembled WGS sequence"/>
</dbReference>
<feature type="region of interest" description="Disordered" evidence="1">
    <location>
        <begin position="1"/>
        <end position="85"/>
    </location>
</feature>
<evidence type="ECO:0000256" key="1">
    <source>
        <dbReference type="SAM" id="MobiDB-lite"/>
    </source>
</evidence>
<accession>A0AAE0RCU7</accession>
<comment type="caution">
    <text evidence="2">The sequence shown here is derived from an EMBL/GenBank/DDBJ whole genome shotgun (WGS) entry which is preliminary data.</text>
</comment>
<dbReference type="EMBL" id="JAUCMX010000003">
    <property type="protein sequence ID" value="KAK3550931.1"/>
    <property type="molecule type" value="Genomic_DNA"/>
</dbReference>
<gene>
    <name evidence="2" type="ORF">QTP70_009860</name>
</gene>
<feature type="compositionally biased region" description="Polar residues" evidence="1">
    <location>
        <begin position="65"/>
        <end position="77"/>
    </location>
</feature>
<sequence length="158" mass="17606">MARHRRGRPKPHGPSVARDWPGLSTIVKAPRPRRPRTRTKLACMARGAPDTKTSSPGESEREANPLSSLSQQVTTKGSFGREQKEDARLKHCWGQVLQILEMNTHPYFLVKGGLLYYRTKCHGEPADLLVVPRPRTAILLHLAHTLGGHLGPRNTLKS</sequence>
<dbReference type="AlphaFoldDB" id="A0AAE0RCU7"/>
<evidence type="ECO:0000313" key="3">
    <source>
        <dbReference type="Proteomes" id="UP001274896"/>
    </source>
</evidence>